<accession>A0A0F8VUK3</accession>
<sequence>MSEYKTSEQIKGYNALLILIECDCCGTETEEEDAHIVSDGKVCLHCLDNDYTECDCCSEYILTGDLHDVCGGVICESCLDNELLG</sequence>
<name>A0A0F8VUK3_9ZZZZ</name>
<comment type="caution">
    <text evidence="1">The sequence shown here is derived from an EMBL/GenBank/DDBJ whole genome shotgun (WGS) entry which is preliminary data.</text>
</comment>
<reference evidence="1" key="1">
    <citation type="journal article" date="2015" name="Nature">
        <title>Complex archaea that bridge the gap between prokaryotes and eukaryotes.</title>
        <authorList>
            <person name="Spang A."/>
            <person name="Saw J.H."/>
            <person name="Jorgensen S.L."/>
            <person name="Zaremba-Niedzwiedzka K."/>
            <person name="Martijn J."/>
            <person name="Lind A.E."/>
            <person name="van Eijk R."/>
            <person name="Schleper C."/>
            <person name="Guy L."/>
            <person name="Ettema T.J."/>
        </authorList>
    </citation>
    <scope>NUCLEOTIDE SEQUENCE</scope>
</reference>
<dbReference type="AlphaFoldDB" id="A0A0F8VUK3"/>
<protein>
    <submittedName>
        <fullName evidence="1">Uncharacterized protein</fullName>
    </submittedName>
</protein>
<evidence type="ECO:0000313" key="1">
    <source>
        <dbReference type="EMBL" id="KKK47987.1"/>
    </source>
</evidence>
<dbReference type="EMBL" id="LAZR01069295">
    <property type="protein sequence ID" value="KKK47987.1"/>
    <property type="molecule type" value="Genomic_DNA"/>
</dbReference>
<gene>
    <name evidence="1" type="ORF">LCGC14_3149650</name>
</gene>
<proteinExistence type="predicted"/>
<organism evidence="1">
    <name type="scientific">marine sediment metagenome</name>
    <dbReference type="NCBI Taxonomy" id="412755"/>
    <lineage>
        <taxon>unclassified sequences</taxon>
        <taxon>metagenomes</taxon>
        <taxon>ecological metagenomes</taxon>
    </lineage>
</organism>